<dbReference type="CDD" id="cd13585">
    <property type="entry name" value="PBP2_TMBP_like"/>
    <property type="match status" value="1"/>
</dbReference>
<dbReference type="Gene3D" id="3.40.190.10">
    <property type="entry name" value="Periplasmic binding protein-like II"/>
    <property type="match status" value="1"/>
</dbReference>
<dbReference type="GO" id="GO:0055052">
    <property type="term" value="C:ATP-binding cassette (ABC) transporter complex, substrate-binding subunit-containing"/>
    <property type="evidence" value="ECO:0007669"/>
    <property type="project" value="TreeGrafter"/>
</dbReference>
<dbReference type="PANTHER" id="PTHR30061:SF50">
    <property type="entry name" value="MALTOSE_MALTODEXTRIN-BINDING PERIPLASMIC PROTEIN"/>
    <property type="match status" value="1"/>
</dbReference>
<dbReference type="EMBL" id="CP128399">
    <property type="protein sequence ID" value="WJW67085.1"/>
    <property type="molecule type" value="Genomic_DNA"/>
</dbReference>
<evidence type="ECO:0000256" key="4">
    <source>
        <dbReference type="SAM" id="SignalP"/>
    </source>
</evidence>
<dbReference type="Proteomes" id="UP000521676">
    <property type="component" value="Unassembled WGS sequence"/>
</dbReference>
<dbReference type="EMBL" id="JACATZ010000001">
    <property type="protein sequence ID" value="NWJ45207.1"/>
    <property type="molecule type" value="Genomic_DNA"/>
</dbReference>
<dbReference type="PANTHER" id="PTHR30061">
    <property type="entry name" value="MALTOSE-BINDING PERIPLASMIC PROTEIN"/>
    <property type="match status" value="1"/>
</dbReference>
<feature type="signal peptide" evidence="4">
    <location>
        <begin position="1"/>
        <end position="32"/>
    </location>
</feature>
<feature type="chain" id="PRO_5035804208" evidence="4">
    <location>
        <begin position="33"/>
        <end position="451"/>
    </location>
</feature>
<evidence type="ECO:0000256" key="3">
    <source>
        <dbReference type="ARBA" id="ARBA00022729"/>
    </source>
</evidence>
<reference evidence="6" key="2">
    <citation type="journal article" date="2024" name="Nature">
        <title>Anoxygenic phototroph of the Chloroflexota uses a type I reaction centre.</title>
        <authorList>
            <person name="Tsuji J.M."/>
            <person name="Shaw N.A."/>
            <person name="Nagashima S."/>
            <person name="Venkiteswaran J.J."/>
            <person name="Schiff S.L."/>
            <person name="Watanabe T."/>
            <person name="Fukui M."/>
            <person name="Hanada S."/>
            <person name="Tank M."/>
            <person name="Neufeld J.D."/>
        </authorList>
    </citation>
    <scope>NUCLEOTIDE SEQUENCE</scope>
    <source>
        <strain evidence="6">L227-S17</strain>
    </source>
</reference>
<name>A0A8T7LWG3_9CHLR</name>
<dbReference type="GO" id="GO:1901982">
    <property type="term" value="F:maltose binding"/>
    <property type="evidence" value="ECO:0007669"/>
    <property type="project" value="TreeGrafter"/>
</dbReference>
<dbReference type="GO" id="GO:0042956">
    <property type="term" value="P:maltodextrin transmembrane transport"/>
    <property type="evidence" value="ECO:0007669"/>
    <property type="project" value="TreeGrafter"/>
</dbReference>
<keyword evidence="3 4" id="KW-0732">Signal</keyword>
<organism evidence="5 7">
    <name type="scientific">Candidatus Chlorohelix allophototropha</name>
    <dbReference type="NCBI Taxonomy" id="3003348"/>
    <lineage>
        <taxon>Bacteria</taxon>
        <taxon>Bacillati</taxon>
        <taxon>Chloroflexota</taxon>
        <taxon>Chloroflexia</taxon>
        <taxon>Candidatus Chloroheliales</taxon>
        <taxon>Candidatus Chloroheliaceae</taxon>
        <taxon>Candidatus Chlorohelix</taxon>
    </lineage>
</organism>
<gene>
    <name evidence="5" type="ORF">HXX08_04930</name>
    <name evidence="6" type="ORF">OZ401_000334</name>
</gene>
<dbReference type="AlphaFoldDB" id="A0A8T7LWG3"/>
<dbReference type="SUPFAM" id="SSF53850">
    <property type="entry name" value="Periplasmic binding protein-like II"/>
    <property type="match status" value="1"/>
</dbReference>
<proteinExistence type="inferred from homology"/>
<reference evidence="5 7" key="1">
    <citation type="submission" date="2020-06" db="EMBL/GenBank/DDBJ databases">
        <title>Anoxygenic phototrophic Chloroflexota member uses a Type I reaction center.</title>
        <authorList>
            <person name="Tsuji J.M."/>
            <person name="Shaw N.A."/>
            <person name="Nagashima S."/>
            <person name="Venkiteswaran J."/>
            <person name="Schiff S.L."/>
            <person name="Hanada S."/>
            <person name="Tank M."/>
            <person name="Neufeld J.D."/>
        </authorList>
    </citation>
    <scope>NUCLEOTIDE SEQUENCE [LARGE SCALE GENOMIC DNA]</scope>
    <source>
        <strain evidence="5">L227-S17</strain>
    </source>
</reference>
<comment type="similarity">
    <text evidence="1">Belongs to the bacterial solute-binding protein 1 family.</text>
</comment>
<sequence length="451" mass="51040">MNKKEQHFNKCFALLSFLLVNLLLIACGEETAKPTSAINTPALGGGTSATSATKNVSLTFSYWGDEAEIQIDKKLIDLYERLHPGIKIISLYEKWENYFNRVEQDWIGDKAPDVMFLSYIPNYASKGILESLQPYIAKEKELDLNDFYPNLLEAFHYNNALYGLPRDNDTKVIYVNLRMFREAGLATPKAGWTLQDLREAAKKLTKRDENGNITQYGFAFEPDYWWQLYVWQLGGEVYDSFTSPEPPSKLLLNSPEALSGIHFYSDLINKDRVTPTYEQMNTSTEITQLFQDGKLAMAFGGHGKVPAFSQTPGLEWDVVPLPVGKQRVNVAGGAGYVIHKNSKNKAEAWELVKFLTGDLGEGLFMETGLLTPARQSIREDNIYLRNSKYNWQVFNEESKYGKRVAQFRSSNDVVKLIDTELESVWRGQKSPVEILSGLPAKIDPVLAKLKV</sequence>
<dbReference type="InterPro" id="IPR006059">
    <property type="entry name" value="SBP"/>
</dbReference>
<protein>
    <submittedName>
        <fullName evidence="5">Sugar ABC transporter substrate-binding protein</fullName>
    </submittedName>
</protein>
<dbReference type="PROSITE" id="PS51257">
    <property type="entry name" value="PROKAR_LIPOPROTEIN"/>
    <property type="match status" value="1"/>
</dbReference>
<dbReference type="Proteomes" id="UP001431572">
    <property type="component" value="Chromosome 1"/>
</dbReference>
<evidence type="ECO:0000313" key="7">
    <source>
        <dbReference type="Proteomes" id="UP000521676"/>
    </source>
</evidence>
<evidence type="ECO:0000313" key="8">
    <source>
        <dbReference type="Proteomes" id="UP001431572"/>
    </source>
</evidence>
<evidence type="ECO:0000313" key="5">
    <source>
        <dbReference type="EMBL" id="NWJ45207.1"/>
    </source>
</evidence>
<dbReference type="Pfam" id="PF01547">
    <property type="entry name" value="SBP_bac_1"/>
    <property type="match status" value="1"/>
</dbReference>
<dbReference type="GO" id="GO:0015768">
    <property type="term" value="P:maltose transport"/>
    <property type="evidence" value="ECO:0007669"/>
    <property type="project" value="TreeGrafter"/>
</dbReference>
<keyword evidence="2" id="KW-0813">Transport</keyword>
<evidence type="ECO:0000256" key="2">
    <source>
        <dbReference type="ARBA" id="ARBA00022448"/>
    </source>
</evidence>
<accession>A0A8T7LWG3</accession>
<evidence type="ECO:0000313" key="6">
    <source>
        <dbReference type="EMBL" id="WJW67085.1"/>
    </source>
</evidence>
<evidence type="ECO:0000256" key="1">
    <source>
        <dbReference type="ARBA" id="ARBA00008520"/>
    </source>
</evidence>
<keyword evidence="8" id="KW-1185">Reference proteome</keyword>
<dbReference type="RefSeq" id="WP_341468981.1">
    <property type="nucleotide sequence ID" value="NZ_CP128399.1"/>
</dbReference>